<dbReference type="SUPFAM" id="SSF53335">
    <property type="entry name" value="S-adenosyl-L-methionine-dependent methyltransferases"/>
    <property type="match status" value="1"/>
</dbReference>
<dbReference type="AlphaFoldDB" id="A0AAN8JMZ0"/>
<dbReference type="EMBL" id="JAZGQO010000008">
    <property type="protein sequence ID" value="KAK6179635.1"/>
    <property type="molecule type" value="Genomic_DNA"/>
</dbReference>
<dbReference type="InterPro" id="IPR029063">
    <property type="entry name" value="SAM-dependent_MTases_sf"/>
</dbReference>
<dbReference type="GO" id="GO:0008757">
    <property type="term" value="F:S-adenosylmethionine-dependent methyltransferase activity"/>
    <property type="evidence" value="ECO:0007669"/>
    <property type="project" value="InterPro"/>
</dbReference>
<dbReference type="InterPro" id="IPR013216">
    <property type="entry name" value="Methyltransf_11"/>
</dbReference>
<dbReference type="Gene3D" id="3.40.50.150">
    <property type="entry name" value="Vaccinia Virus protein VP39"/>
    <property type="match status" value="1"/>
</dbReference>
<sequence length="229" mass="25862">MESSKRKIFDIDVEFKERAKLTKQGMTKRMDKWAADYDSAMESIDYTLPEVVSQVVGEHFPTNREFVKIVDVASGTGLVGLELKRNGFKQIDAVDPSSGMMKVAKSRNVYNKCYIEYVDGHPLPINTDTYDCAVVVAGFSMGQVPSNALFELIRIVKPGGFIFINMMESNIVQVKEFKDRLEPLWEKFRDNGVWEIVDREILTPGDLMLSAKVLVSETTLPRLPPVDNS</sequence>
<gene>
    <name evidence="2" type="ORF">SNE40_011949</name>
</gene>
<dbReference type="Pfam" id="PF08241">
    <property type="entry name" value="Methyltransf_11"/>
    <property type="match status" value="1"/>
</dbReference>
<proteinExistence type="predicted"/>
<reference evidence="2 3" key="1">
    <citation type="submission" date="2024-01" db="EMBL/GenBank/DDBJ databases">
        <title>The genome of the rayed Mediterranean limpet Patella caerulea (Linnaeus, 1758).</title>
        <authorList>
            <person name="Anh-Thu Weber A."/>
            <person name="Halstead-Nussloch G."/>
        </authorList>
    </citation>
    <scope>NUCLEOTIDE SEQUENCE [LARGE SCALE GENOMIC DNA]</scope>
    <source>
        <strain evidence="2">AATW-2023a</strain>
        <tissue evidence="2">Whole specimen</tissue>
    </source>
</reference>
<keyword evidence="3" id="KW-1185">Reference proteome</keyword>
<evidence type="ECO:0000313" key="2">
    <source>
        <dbReference type="EMBL" id="KAK6179635.1"/>
    </source>
</evidence>
<comment type="caution">
    <text evidence="2">The sequence shown here is derived from an EMBL/GenBank/DDBJ whole genome shotgun (WGS) entry which is preliminary data.</text>
</comment>
<organism evidence="2 3">
    <name type="scientific">Patella caerulea</name>
    <name type="common">Rayed Mediterranean limpet</name>
    <dbReference type="NCBI Taxonomy" id="87958"/>
    <lineage>
        <taxon>Eukaryota</taxon>
        <taxon>Metazoa</taxon>
        <taxon>Spiralia</taxon>
        <taxon>Lophotrochozoa</taxon>
        <taxon>Mollusca</taxon>
        <taxon>Gastropoda</taxon>
        <taxon>Patellogastropoda</taxon>
        <taxon>Patelloidea</taxon>
        <taxon>Patellidae</taxon>
        <taxon>Patella</taxon>
    </lineage>
</organism>
<dbReference type="PANTHER" id="PTHR43591:SF101">
    <property type="entry name" value="METHYLTRANSFERASE-LIKE PROTEIN 27"/>
    <property type="match status" value="1"/>
</dbReference>
<name>A0AAN8JMZ0_PATCE</name>
<accession>A0AAN8JMZ0</accession>
<evidence type="ECO:0000313" key="3">
    <source>
        <dbReference type="Proteomes" id="UP001347796"/>
    </source>
</evidence>
<feature type="domain" description="Methyltransferase type 11" evidence="1">
    <location>
        <begin position="70"/>
        <end position="164"/>
    </location>
</feature>
<dbReference type="PANTHER" id="PTHR43591">
    <property type="entry name" value="METHYLTRANSFERASE"/>
    <property type="match status" value="1"/>
</dbReference>
<dbReference type="CDD" id="cd02440">
    <property type="entry name" value="AdoMet_MTases"/>
    <property type="match status" value="1"/>
</dbReference>
<protein>
    <recommendedName>
        <fullName evidence="1">Methyltransferase type 11 domain-containing protein</fullName>
    </recommendedName>
</protein>
<evidence type="ECO:0000259" key="1">
    <source>
        <dbReference type="Pfam" id="PF08241"/>
    </source>
</evidence>
<dbReference type="Proteomes" id="UP001347796">
    <property type="component" value="Unassembled WGS sequence"/>
</dbReference>